<dbReference type="PANTHER" id="PTHR11827">
    <property type="entry name" value="SOLUTE CARRIER FAMILY 12, CATION COTRANSPORTERS"/>
    <property type="match status" value="1"/>
</dbReference>
<dbReference type="GO" id="GO:0006884">
    <property type="term" value="P:cell volume homeostasis"/>
    <property type="evidence" value="ECO:0007669"/>
    <property type="project" value="TreeGrafter"/>
</dbReference>
<dbReference type="VEuPathDB" id="FungiDB:AeMF1_018907"/>
<dbReference type="GO" id="GO:1990573">
    <property type="term" value="P:potassium ion import across plasma membrane"/>
    <property type="evidence" value="ECO:0007669"/>
    <property type="project" value="TreeGrafter"/>
</dbReference>
<dbReference type="InterPro" id="IPR018491">
    <property type="entry name" value="SLC12_C"/>
</dbReference>
<protein>
    <recommendedName>
        <fullName evidence="6">SLC12A transporter C-terminal domain-containing protein</fullName>
    </recommendedName>
</protein>
<proteinExistence type="predicted"/>
<dbReference type="Pfam" id="PF03522">
    <property type="entry name" value="SLC12"/>
    <property type="match status" value="1"/>
</dbReference>
<organism evidence="7 8">
    <name type="scientific">Aphanomyces euteiches</name>
    <dbReference type="NCBI Taxonomy" id="100861"/>
    <lineage>
        <taxon>Eukaryota</taxon>
        <taxon>Sar</taxon>
        <taxon>Stramenopiles</taxon>
        <taxon>Oomycota</taxon>
        <taxon>Saprolegniomycetes</taxon>
        <taxon>Saprolegniales</taxon>
        <taxon>Verrucalvaceae</taxon>
        <taxon>Aphanomyces</taxon>
    </lineage>
</organism>
<reference evidence="7 8" key="1">
    <citation type="submission" date="2019-07" db="EMBL/GenBank/DDBJ databases">
        <title>Genomics analysis of Aphanomyces spp. identifies a new class of oomycete effector associated with host adaptation.</title>
        <authorList>
            <person name="Gaulin E."/>
        </authorList>
    </citation>
    <scope>NUCLEOTIDE SEQUENCE [LARGE SCALE GENOMIC DNA]</scope>
    <source>
        <strain evidence="7 8">ATCC 201684</strain>
    </source>
</reference>
<dbReference type="PANTHER" id="PTHR11827:SF72">
    <property type="entry name" value="GH08340P"/>
    <property type="match status" value="1"/>
</dbReference>
<evidence type="ECO:0000313" key="7">
    <source>
        <dbReference type="EMBL" id="KAF0744012.1"/>
    </source>
</evidence>
<dbReference type="GO" id="GO:0016020">
    <property type="term" value="C:membrane"/>
    <property type="evidence" value="ECO:0007669"/>
    <property type="project" value="UniProtKB-SubCell"/>
</dbReference>
<dbReference type="GO" id="GO:0055075">
    <property type="term" value="P:potassium ion homeostasis"/>
    <property type="evidence" value="ECO:0007669"/>
    <property type="project" value="TreeGrafter"/>
</dbReference>
<keyword evidence="4 5" id="KW-0472">Membrane</keyword>
<feature type="transmembrane region" description="Helical" evidence="5">
    <location>
        <begin position="6"/>
        <end position="25"/>
    </location>
</feature>
<dbReference type="GO" id="GO:0055064">
    <property type="term" value="P:chloride ion homeostasis"/>
    <property type="evidence" value="ECO:0007669"/>
    <property type="project" value="TreeGrafter"/>
</dbReference>
<dbReference type="GO" id="GO:0015379">
    <property type="term" value="F:potassium:chloride symporter activity"/>
    <property type="evidence" value="ECO:0007669"/>
    <property type="project" value="TreeGrafter"/>
</dbReference>
<dbReference type="Proteomes" id="UP000481153">
    <property type="component" value="Unassembled WGS sequence"/>
</dbReference>
<evidence type="ECO:0000256" key="5">
    <source>
        <dbReference type="SAM" id="Phobius"/>
    </source>
</evidence>
<evidence type="ECO:0000256" key="3">
    <source>
        <dbReference type="ARBA" id="ARBA00022989"/>
    </source>
</evidence>
<evidence type="ECO:0000256" key="2">
    <source>
        <dbReference type="ARBA" id="ARBA00022692"/>
    </source>
</evidence>
<feature type="domain" description="SLC12A transporter C-terminal" evidence="6">
    <location>
        <begin position="73"/>
        <end position="192"/>
    </location>
</feature>
<accession>A0A6G0XUA9</accession>
<dbReference type="InterPro" id="IPR004842">
    <property type="entry name" value="SLC12A_fam"/>
</dbReference>
<comment type="caution">
    <text evidence="7">The sequence shown here is derived from an EMBL/GenBank/DDBJ whole genome shotgun (WGS) entry which is preliminary data.</text>
</comment>
<name>A0A6G0XUA9_9STRA</name>
<evidence type="ECO:0000259" key="6">
    <source>
        <dbReference type="Pfam" id="PF03522"/>
    </source>
</evidence>
<gene>
    <name evidence="7" type="ORF">Ae201684_001649</name>
</gene>
<evidence type="ECO:0000256" key="4">
    <source>
        <dbReference type="ARBA" id="ARBA00023136"/>
    </source>
</evidence>
<keyword evidence="8" id="KW-1185">Reference proteome</keyword>
<keyword evidence="2 5" id="KW-0812">Transmembrane</keyword>
<sequence length="374" mass="41557">MVYLNAVYAAVTFVVVSALFVYLYIAGPSTNWGNVSQALMYHQVRKYLLRLDSRNGHLKFWRPSVLFVPQDPRAATVQLCNRLKKGGLYIVGDIVTGPLTAETAAEANRRRQHWHNLIVDLKLKAIPHVLVAPTRRDGYESLMQCGGLGGLDINTVAFDWSDDEAAFDILHDALLLGKNVVLFRSCDRLDPTLLQTPPSSSLAIFPKRPKDTETIDVWMTDLSAEGQPVDSHVTLMLQLTHVLHSNPQWKLRPIRLFRVCEVDEHQVTQEKARLTALAADLRIPLDAANAHLVPLPRQLGPFHADDANTLTAINALMANHSKTASFVVVAMVNPLAFVNQPAEFAAHVEILTRNCPPTMLVWSANKESVITTCI</sequence>
<comment type="subcellular location">
    <subcellularLocation>
        <location evidence="1">Membrane</location>
        <topology evidence="1">Multi-pass membrane protein</topology>
    </subcellularLocation>
</comment>
<evidence type="ECO:0000313" key="8">
    <source>
        <dbReference type="Proteomes" id="UP000481153"/>
    </source>
</evidence>
<keyword evidence="3 5" id="KW-1133">Transmembrane helix</keyword>
<dbReference type="AlphaFoldDB" id="A0A6G0XUA9"/>
<evidence type="ECO:0000256" key="1">
    <source>
        <dbReference type="ARBA" id="ARBA00004141"/>
    </source>
</evidence>
<dbReference type="EMBL" id="VJMJ01000012">
    <property type="protein sequence ID" value="KAF0744012.1"/>
    <property type="molecule type" value="Genomic_DNA"/>
</dbReference>